<dbReference type="Proteomes" id="UP001162483">
    <property type="component" value="Unassembled WGS sequence"/>
</dbReference>
<dbReference type="PANTHER" id="PTHR14492">
    <property type="entry name" value="JBTS17"/>
    <property type="match status" value="1"/>
</dbReference>
<accession>A0ABN9FDI8</accession>
<dbReference type="SUPFAM" id="SSF50978">
    <property type="entry name" value="WD40 repeat-like"/>
    <property type="match status" value="1"/>
</dbReference>
<gene>
    <name evidence="2" type="ORF">SPARVUS_LOCUS11758605</name>
</gene>
<evidence type="ECO:0000313" key="3">
    <source>
        <dbReference type="Proteomes" id="UP001162483"/>
    </source>
</evidence>
<proteinExistence type="predicted"/>
<reference evidence="2" key="1">
    <citation type="submission" date="2023-05" db="EMBL/GenBank/DDBJ databases">
        <authorList>
            <person name="Stuckert A."/>
        </authorList>
    </citation>
    <scope>NUCLEOTIDE SEQUENCE</scope>
</reference>
<name>A0ABN9FDI8_9NEOB</name>
<keyword evidence="1" id="KW-0677">Repeat</keyword>
<protein>
    <submittedName>
        <fullName evidence="2">Uncharacterized protein</fullName>
    </submittedName>
</protein>
<dbReference type="InterPro" id="IPR036322">
    <property type="entry name" value="WD40_repeat_dom_sf"/>
</dbReference>
<organism evidence="2 3">
    <name type="scientific">Staurois parvus</name>
    <dbReference type="NCBI Taxonomy" id="386267"/>
    <lineage>
        <taxon>Eukaryota</taxon>
        <taxon>Metazoa</taxon>
        <taxon>Chordata</taxon>
        <taxon>Craniata</taxon>
        <taxon>Vertebrata</taxon>
        <taxon>Euteleostomi</taxon>
        <taxon>Amphibia</taxon>
        <taxon>Batrachia</taxon>
        <taxon>Anura</taxon>
        <taxon>Neobatrachia</taxon>
        <taxon>Ranoidea</taxon>
        <taxon>Ranidae</taxon>
        <taxon>Staurois</taxon>
    </lineage>
</organism>
<comment type="caution">
    <text evidence="2">The sequence shown here is derived from an EMBL/GenBank/DDBJ whole genome shotgun (WGS) entry which is preliminary data.</text>
</comment>
<sequence>MEVSLEVLLSTSIKRKKPCASLCWLGQEKEAVFLVDENRIREVSLRSGNVKKPLLKKSRIVTLATSANGAWLAALNVSGELSLWSKDLDCCSQFQLLQTSPS</sequence>
<evidence type="ECO:0000313" key="2">
    <source>
        <dbReference type="EMBL" id="CAI9594619.1"/>
    </source>
</evidence>
<dbReference type="PANTHER" id="PTHR14492:SF4">
    <property type="entry name" value="CILIOGENESIS AND PLANAR POLARITY EFFECTOR 1"/>
    <property type="match status" value="1"/>
</dbReference>
<dbReference type="EMBL" id="CATNWA010016689">
    <property type="protein sequence ID" value="CAI9594619.1"/>
    <property type="molecule type" value="Genomic_DNA"/>
</dbReference>
<keyword evidence="3" id="KW-1185">Reference proteome</keyword>
<evidence type="ECO:0000256" key="1">
    <source>
        <dbReference type="ARBA" id="ARBA00022737"/>
    </source>
</evidence>
<dbReference type="InterPro" id="IPR028236">
    <property type="entry name" value="CPLANE1"/>
</dbReference>